<gene>
    <name evidence="2" type="ORF">DBRI00130_LOCUS7152</name>
    <name evidence="1" type="ORF">DBRI1063_LOCUS15545</name>
</gene>
<dbReference type="Gene3D" id="3.10.350.10">
    <property type="entry name" value="LysM domain"/>
    <property type="match status" value="1"/>
</dbReference>
<evidence type="ECO:0008006" key="3">
    <source>
        <dbReference type="Google" id="ProtNLM"/>
    </source>
</evidence>
<dbReference type="InterPro" id="IPR036779">
    <property type="entry name" value="LysM_dom_sf"/>
</dbReference>
<dbReference type="AlphaFoldDB" id="A0A6U3SJQ8"/>
<organism evidence="2">
    <name type="scientific">Ditylum brightwellii</name>
    <dbReference type="NCBI Taxonomy" id="49249"/>
    <lineage>
        <taxon>Eukaryota</taxon>
        <taxon>Sar</taxon>
        <taxon>Stramenopiles</taxon>
        <taxon>Ochrophyta</taxon>
        <taxon>Bacillariophyta</taxon>
        <taxon>Mediophyceae</taxon>
        <taxon>Lithodesmiophycidae</taxon>
        <taxon>Lithodesmiales</taxon>
        <taxon>Lithodesmiaceae</taxon>
        <taxon>Ditylum</taxon>
    </lineage>
</organism>
<proteinExistence type="predicted"/>
<sequence length="145" mass="16562">MAEGGVYPWKIQKVERFGPSCTYSNLTKPLPPPPKGMIWDKDVDTKEWKLINEKQDEKEEEREESTEPSYIKHKVLPTDTLTGICLKYKISAVKVRQINRFSGSNLHLAPNPLIIPIVDPQLLVDGTIKVQEAESREMKLPIYTS</sequence>
<accession>A0A6U3SJQ8</accession>
<evidence type="ECO:0000313" key="2">
    <source>
        <dbReference type="EMBL" id="CAE4592389.1"/>
    </source>
</evidence>
<dbReference type="EMBL" id="HBNS01008846">
    <property type="protein sequence ID" value="CAE4592389.1"/>
    <property type="molecule type" value="Transcribed_RNA"/>
</dbReference>
<evidence type="ECO:0000313" key="1">
    <source>
        <dbReference type="EMBL" id="CAD9338975.1"/>
    </source>
</evidence>
<dbReference type="EMBL" id="HBGN01024289">
    <property type="protein sequence ID" value="CAD9338975.1"/>
    <property type="molecule type" value="Transcribed_RNA"/>
</dbReference>
<reference evidence="2" key="1">
    <citation type="submission" date="2021-01" db="EMBL/GenBank/DDBJ databases">
        <authorList>
            <person name="Corre E."/>
            <person name="Pelletier E."/>
            <person name="Niang G."/>
            <person name="Scheremetjew M."/>
            <person name="Finn R."/>
            <person name="Kale V."/>
            <person name="Holt S."/>
            <person name="Cochrane G."/>
            <person name="Meng A."/>
            <person name="Brown T."/>
            <person name="Cohen L."/>
        </authorList>
    </citation>
    <scope>NUCLEOTIDE SEQUENCE</scope>
    <source>
        <strain evidence="2">GSO104</strain>
        <strain evidence="1">Pop2</strain>
    </source>
</reference>
<name>A0A6U3SJQ8_9STRA</name>
<protein>
    <recommendedName>
        <fullName evidence="3">LysM domain-containing protein</fullName>
    </recommendedName>
</protein>